<evidence type="ECO:0000256" key="3">
    <source>
        <dbReference type="ARBA" id="ARBA00022723"/>
    </source>
</evidence>
<accession>A0A8J2LRT0</accession>
<dbReference type="Pfam" id="PF13202">
    <property type="entry name" value="EF-hand_5"/>
    <property type="match status" value="1"/>
</dbReference>
<evidence type="ECO:0000256" key="6">
    <source>
        <dbReference type="SAM" id="MobiDB-lite"/>
    </source>
</evidence>
<dbReference type="Proteomes" id="UP000708208">
    <property type="component" value="Unassembled WGS sequence"/>
</dbReference>
<feature type="domain" description="EF-hand" evidence="7">
    <location>
        <begin position="136"/>
        <end position="171"/>
    </location>
</feature>
<organism evidence="8 9">
    <name type="scientific">Allacma fusca</name>
    <dbReference type="NCBI Taxonomy" id="39272"/>
    <lineage>
        <taxon>Eukaryota</taxon>
        <taxon>Metazoa</taxon>
        <taxon>Ecdysozoa</taxon>
        <taxon>Arthropoda</taxon>
        <taxon>Hexapoda</taxon>
        <taxon>Collembola</taxon>
        <taxon>Symphypleona</taxon>
        <taxon>Sminthuridae</taxon>
        <taxon>Allacma</taxon>
    </lineage>
</organism>
<evidence type="ECO:0000313" key="9">
    <source>
        <dbReference type="Proteomes" id="UP000708208"/>
    </source>
</evidence>
<sequence length="242" mass="27221">MDPKKLYKDQHKDHKKLEKKQEKNLKDQEKEVTKQKKEPRKNGVGVGHSSIQTNKSAMSYQQPHHPGAGGVDPQLAQWFTTVDQDRSGRISAAELQGALMSSTGQKFSESVCHLMIGMFDSGTGSIDINGFQHLCQYVNQGLNAFRSFDSDQSGYINSQELSSALQIMGYRLSLQFVNILTTRFGDRRGKGLPVNGFIMSCILIQKFTESFRQRDIQQQGVITIAYEDFLSLILISWTYASS</sequence>
<dbReference type="PANTHER" id="PTHR46212">
    <property type="entry name" value="PEFLIN"/>
    <property type="match status" value="1"/>
</dbReference>
<evidence type="ECO:0000256" key="1">
    <source>
        <dbReference type="ARBA" id="ARBA00004496"/>
    </source>
</evidence>
<dbReference type="Pfam" id="PF13405">
    <property type="entry name" value="EF-hand_6"/>
    <property type="match status" value="1"/>
</dbReference>
<dbReference type="PANTHER" id="PTHR46212:SF3">
    <property type="entry name" value="GH27120P"/>
    <property type="match status" value="1"/>
</dbReference>
<feature type="region of interest" description="Disordered" evidence="6">
    <location>
        <begin position="1"/>
        <end position="50"/>
    </location>
</feature>
<evidence type="ECO:0000256" key="5">
    <source>
        <dbReference type="ARBA" id="ARBA00022837"/>
    </source>
</evidence>
<dbReference type="EMBL" id="CAJVCH010570636">
    <property type="protein sequence ID" value="CAG7835477.1"/>
    <property type="molecule type" value="Genomic_DNA"/>
</dbReference>
<keyword evidence="5" id="KW-0106">Calcium</keyword>
<dbReference type="InterPro" id="IPR051426">
    <property type="entry name" value="Peflin/Sorcin_CaBP"/>
</dbReference>
<evidence type="ECO:0000256" key="4">
    <source>
        <dbReference type="ARBA" id="ARBA00022737"/>
    </source>
</evidence>
<dbReference type="InterPro" id="IPR018247">
    <property type="entry name" value="EF_Hand_1_Ca_BS"/>
</dbReference>
<comment type="caution">
    <text evidence="8">The sequence shown here is derived from an EMBL/GenBank/DDBJ whole genome shotgun (WGS) entry which is preliminary data.</text>
</comment>
<dbReference type="OrthoDB" id="10248537at2759"/>
<evidence type="ECO:0000313" key="8">
    <source>
        <dbReference type="EMBL" id="CAG7835477.1"/>
    </source>
</evidence>
<dbReference type="PROSITE" id="PS50222">
    <property type="entry name" value="EF_HAND_2"/>
    <property type="match status" value="2"/>
</dbReference>
<dbReference type="GO" id="GO:0005737">
    <property type="term" value="C:cytoplasm"/>
    <property type="evidence" value="ECO:0007669"/>
    <property type="project" value="UniProtKB-SubCell"/>
</dbReference>
<dbReference type="GO" id="GO:0005509">
    <property type="term" value="F:calcium ion binding"/>
    <property type="evidence" value="ECO:0007669"/>
    <property type="project" value="InterPro"/>
</dbReference>
<feature type="domain" description="EF-hand" evidence="7">
    <location>
        <begin position="70"/>
        <end position="105"/>
    </location>
</feature>
<dbReference type="GO" id="GO:0048306">
    <property type="term" value="F:calcium-dependent protein binding"/>
    <property type="evidence" value="ECO:0007669"/>
    <property type="project" value="UniProtKB-ARBA"/>
</dbReference>
<evidence type="ECO:0000259" key="7">
    <source>
        <dbReference type="PROSITE" id="PS50222"/>
    </source>
</evidence>
<dbReference type="PROSITE" id="PS00018">
    <property type="entry name" value="EF_HAND_1"/>
    <property type="match status" value="2"/>
</dbReference>
<keyword evidence="9" id="KW-1185">Reference proteome</keyword>
<name>A0A8J2LRT0_9HEXA</name>
<comment type="subcellular location">
    <subcellularLocation>
        <location evidence="1">Cytoplasm</location>
    </subcellularLocation>
</comment>
<evidence type="ECO:0000256" key="2">
    <source>
        <dbReference type="ARBA" id="ARBA00022490"/>
    </source>
</evidence>
<reference evidence="8" key="1">
    <citation type="submission" date="2021-06" db="EMBL/GenBank/DDBJ databases">
        <authorList>
            <person name="Hodson N. C."/>
            <person name="Mongue J. A."/>
            <person name="Jaron S. K."/>
        </authorList>
    </citation>
    <scope>NUCLEOTIDE SEQUENCE</scope>
</reference>
<feature type="compositionally biased region" description="Basic and acidic residues" evidence="6">
    <location>
        <begin position="1"/>
        <end position="36"/>
    </location>
</feature>
<proteinExistence type="predicted"/>
<protein>
    <recommendedName>
        <fullName evidence="7">EF-hand domain-containing protein</fullName>
    </recommendedName>
</protein>
<dbReference type="InterPro" id="IPR002048">
    <property type="entry name" value="EF_hand_dom"/>
</dbReference>
<dbReference type="AlphaFoldDB" id="A0A8J2LRT0"/>
<gene>
    <name evidence="8" type="ORF">AFUS01_LOCUS44842</name>
</gene>
<keyword evidence="2" id="KW-0963">Cytoplasm</keyword>
<keyword evidence="3" id="KW-0479">Metal-binding</keyword>
<keyword evidence="4" id="KW-0677">Repeat</keyword>
<dbReference type="SMART" id="SM00054">
    <property type="entry name" value="EFh"/>
    <property type="match status" value="2"/>
</dbReference>